<dbReference type="PANTHER" id="PTHR13302">
    <property type="entry name" value="CONSERVED OLIGOMERIC GOLGI COMPLEX COMPONENT 3"/>
    <property type="match status" value="1"/>
</dbReference>
<dbReference type="InterPro" id="IPR048320">
    <property type="entry name" value="COG3_N"/>
</dbReference>
<keyword evidence="4" id="KW-0813">Transport</keyword>
<feature type="compositionally biased region" description="Polar residues" evidence="9">
    <location>
        <begin position="438"/>
        <end position="457"/>
    </location>
</feature>
<keyword evidence="6" id="KW-0333">Golgi apparatus</keyword>
<evidence type="ECO:0000313" key="13">
    <source>
        <dbReference type="Proteomes" id="UP000234681"/>
    </source>
</evidence>
<gene>
    <name evidence="12" type="ORF">rCG_37059</name>
</gene>
<dbReference type="Pfam" id="PF04136">
    <property type="entry name" value="COG3_N"/>
    <property type="match status" value="1"/>
</dbReference>
<accession>A6HTT3</accession>
<evidence type="ECO:0000256" key="5">
    <source>
        <dbReference type="ARBA" id="ARBA00022927"/>
    </source>
</evidence>
<evidence type="ECO:0000256" key="2">
    <source>
        <dbReference type="ARBA" id="ARBA00009936"/>
    </source>
</evidence>
<dbReference type="AlphaFoldDB" id="A6HTT3"/>
<feature type="domain" description="Conserved oligomeric Golgi complex subunit 3 N-terminal" evidence="10">
    <location>
        <begin position="105"/>
        <end position="152"/>
    </location>
</feature>
<evidence type="ECO:0000256" key="9">
    <source>
        <dbReference type="SAM" id="MobiDB-lite"/>
    </source>
</evidence>
<evidence type="ECO:0000256" key="6">
    <source>
        <dbReference type="ARBA" id="ARBA00023034"/>
    </source>
</evidence>
<sequence length="789" mass="89598">MAEASLLLLPEAAAERDAREKLSLWDRRPDSIAPLTDRQTDSVLELKAAVENLPVPAELPIEDVCSLASQSLPIELTAVVPESTEDVLLKGFTSLGMEEERIETAQQEQCDAILSDVNSALQHLESLQKQYLFVSNKTGTLHEACEQLLKEQPNFKDYPVYLLKFKQCLSKALHLMKTYTVNTLQTLTNQLLKRDPSSVPNADNAFTLFYVKFRAAAPKVRTLIEQIEQRSEKIPEYQHLLNDIHQCYLDQRELLLGPSIAYTVTELTSQNNRDHCALVRSGCAFMVHVCQDEHQLYNEFFTKPTSKLDELLEKLCVSLYDVFRPLIIHVIHLETLSELCGILKNEVLEDHVQNNAEQLGAFAAGVKQMLEDVQERLVYRTHIYIQTDITGYKPAPGDLAYPDKLVMMEQIAQSLKDEQKKTPSEASFSDVRLEEGESSSLRKSGSTDSLNPRPQTTISPADLHGMWYPTVRRTLVCLSKLYRCIDRAVFQGLSQEALSACIQSLLGASESISKNKTQIDGQLFLIKHLLILREQIAPFHTEFTIKEISLDLKKTRDAAFKILNPMTVPRFFRLNSNNALIEFLLEGTPEIREHYLDSKKDVDRHLKSACEQFIQQQTRLFVEPLEEFMTKVSALKTMASQGGPKYTLSQQPWAQPAKVNDLVATAYKTIKTKLPQTLRSMSLYLSNKDTEFILFKPVRNNIQQVFQKFHALLKEEFSPEDIQIIACPSVEQNMDGCLQKGTWVKQKIKMPKIDSRDSCLVEMVSRSGETRQGALVHSEMFLHTDCAIK</sequence>
<evidence type="ECO:0000256" key="4">
    <source>
        <dbReference type="ARBA" id="ARBA00022448"/>
    </source>
</evidence>
<feature type="region of interest" description="Disordered" evidence="9">
    <location>
        <begin position="416"/>
        <end position="457"/>
    </location>
</feature>
<protein>
    <recommendedName>
        <fullName evidence="3">Conserved oligomeric Golgi complex subunit 3</fullName>
    </recommendedName>
    <alternativeName>
        <fullName evidence="8">Component of oligomeric Golgi complex 3</fullName>
    </alternativeName>
</protein>
<keyword evidence="7" id="KW-0472">Membrane</keyword>
<dbReference type="Pfam" id="PF20671">
    <property type="entry name" value="COG3_C"/>
    <property type="match status" value="1"/>
</dbReference>
<evidence type="ECO:0000259" key="10">
    <source>
        <dbReference type="Pfam" id="PF04136"/>
    </source>
</evidence>
<organism evidence="12 13">
    <name type="scientific">Rattus norvegicus</name>
    <name type="common">Rat</name>
    <dbReference type="NCBI Taxonomy" id="10116"/>
    <lineage>
        <taxon>Eukaryota</taxon>
        <taxon>Metazoa</taxon>
        <taxon>Chordata</taxon>
        <taxon>Craniata</taxon>
        <taxon>Vertebrata</taxon>
        <taxon>Euteleostomi</taxon>
        <taxon>Mammalia</taxon>
        <taxon>Eutheria</taxon>
        <taxon>Euarchontoglires</taxon>
        <taxon>Glires</taxon>
        <taxon>Rodentia</taxon>
        <taxon>Myomorpha</taxon>
        <taxon>Muroidea</taxon>
        <taxon>Muridae</taxon>
        <taxon>Murinae</taxon>
        <taxon>Rattus</taxon>
    </lineage>
</organism>
<name>A6HTT3_RAT</name>
<reference evidence="12 13" key="1">
    <citation type="submission" date="2005-07" db="EMBL/GenBank/DDBJ databases">
        <authorList>
            <person name="Mural R.J."/>
            <person name="Li P.W."/>
            <person name="Adams M.D."/>
            <person name="Amanatides P.G."/>
            <person name="Baden-Tillson H."/>
            <person name="Barnstead M."/>
            <person name="Chin S.H."/>
            <person name="Dew I."/>
            <person name="Evans C.A."/>
            <person name="Ferriera S."/>
            <person name="Flanigan M."/>
            <person name="Fosler C."/>
            <person name="Glodek A."/>
            <person name="Gu Z."/>
            <person name="Holt R.A."/>
            <person name="Jennings D."/>
            <person name="Kraft C.L."/>
            <person name="Lu F."/>
            <person name="Nguyen T."/>
            <person name="Nusskern D.R."/>
            <person name="Pfannkoch C.M."/>
            <person name="Sitter C."/>
            <person name="Sutton G.G."/>
            <person name="Venter J.C."/>
            <person name="Wang Z."/>
            <person name="Woodage T."/>
            <person name="Zheng X.H."/>
            <person name="Zhong F."/>
        </authorList>
    </citation>
    <scope>NUCLEOTIDE SEQUENCE [LARGE SCALE GENOMIC DNA]</scope>
    <source>
        <strain>BN</strain>
        <strain evidence="13">Sprague-Dawley</strain>
    </source>
</reference>
<keyword evidence="5" id="KW-0653">Protein transport</keyword>
<dbReference type="GO" id="GO:0000139">
    <property type="term" value="C:Golgi membrane"/>
    <property type="evidence" value="ECO:0007669"/>
    <property type="project" value="UniProtKB-SubCell"/>
</dbReference>
<comment type="similarity">
    <text evidence="2">Belongs to the COG3 family.</text>
</comment>
<dbReference type="PANTHER" id="PTHR13302:SF8">
    <property type="entry name" value="CONSERVED OLIGOMERIC GOLGI COMPLEX SUBUNIT 3"/>
    <property type="match status" value="1"/>
</dbReference>
<dbReference type="GO" id="GO:0006886">
    <property type="term" value="P:intracellular protein transport"/>
    <property type="evidence" value="ECO:0007669"/>
    <property type="project" value="InterPro"/>
</dbReference>
<evidence type="ECO:0000259" key="11">
    <source>
        <dbReference type="Pfam" id="PF20671"/>
    </source>
</evidence>
<feature type="domain" description="Conserved oligomeric Golgi complex subunit 3 C-terminal" evidence="11">
    <location>
        <begin position="207"/>
        <end position="554"/>
    </location>
</feature>
<dbReference type="InterPro" id="IPR007265">
    <property type="entry name" value="COG_su3"/>
</dbReference>
<dbReference type="GO" id="GO:0005801">
    <property type="term" value="C:cis-Golgi network"/>
    <property type="evidence" value="ECO:0007669"/>
    <property type="project" value="InterPro"/>
</dbReference>
<dbReference type="Proteomes" id="UP000234681">
    <property type="component" value="Chromosome 15"/>
</dbReference>
<evidence type="ECO:0000256" key="7">
    <source>
        <dbReference type="ARBA" id="ARBA00023136"/>
    </source>
</evidence>
<evidence type="ECO:0000256" key="1">
    <source>
        <dbReference type="ARBA" id="ARBA00004395"/>
    </source>
</evidence>
<dbReference type="EMBL" id="CH473951">
    <property type="protein sequence ID" value="EDM02296.1"/>
    <property type="molecule type" value="Genomic_DNA"/>
</dbReference>
<evidence type="ECO:0000256" key="8">
    <source>
        <dbReference type="ARBA" id="ARBA00031339"/>
    </source>
</evidence>
<proteinExistence type="inferred from homology"/>
<evidence type="ECO:0000256" key="3">
    <source>
        <dbReference type="ARBA" id="ARBA00020976"/>
    </source>
</evidence>
<dbReference type="InterPro" id="IPR048685">
    <property type="entry name" value="COG3_C"/>
</dbReference>
<comment type="subcellular location">
    <subcellularLocation>
        <location evidence="1">Golgi apparatus membrane</location>
        <topology evidence="1">Peripheral membrane protein</topology>
    </subcellularLocation>
</comment>
<evidence type="ECO:0000313" key="12">
    <source>
        <dbReference type="EMBL" id="EDM02296.1"/>
    </source>
</evidence>